<proteinExistence type="predicted"/>
<feature type="region of interest" description="Disordered" evidence="1">
    <location>
        <begin position="69"/>
        <end position="93"/>
    </location>
</feature>
<dbReference type="HOGENOM" id="CLU_033726_0_0_1"/>
<dbReference type="AlphaFoldDB" id="M7SJL5"/>
<dbReference type="OMA" id="DIFPFPQ"/>
<dbReference type="EMBL" id="KB706632">
    <property type="protein sequence ID" value="EMR66534.1"/>
    <property type="molecule type" value="Genomic_DNA"/>
</dbReference>
<gene>
    <name evidence="2" type="ORF">UCREL1_6483</name>
</gene>
<dbReference type="Pfam" id="PF11905">
    <property type="entry name" value="DUF3425"/>
    <property type="match status" value="1"/>
</dbReference>
<dbReference type="eggNOG" id="ENOG502S6JE">
    <property type="taxonomic scope" value="Eukaryota"/>
</dbReference>
<organism evidence="2 3">
    <name type="scientific">Eutypa lata (strain UCR-EL1)</name>
    <name type="common">Grapevine dieback disease fungus</name>
    <name type="synonym">Eutypa armeniacae</name>
    <dbReference type="NCBI Taxonomy" id="1287681"/>
    <lineage>
        <taxon>Eukaryota</taxon>
        <taxon>Fungi</taxon>
        <taxon>Dikarya</taxon>
        <taxon>Ascomycota</taxon>
        <taxon>Pezizomycotina</taxon>
        <taxon>Sordariomycetes</taxon>
        <taxon>Xylariomycetidae</taxon>
        <taxon>Xylariales</taxon>
        <taxon>Diatrypaceae</taxon>
        <taxon>Eutypa</taxon>
    </lineage>
</organism>
<feature type="compositionally biased region" description="Polar residues" evidence="1">
    <location>
        <begin position="69"/>
        <end position="85"/>
    </location>
</feature>
<accession>M7SJL5</accession>
<keyword evidence="3" id="KW-1185">Reference proteome</keyword>
<evidence type="ECO:0008006" key="4">
    <source>
        <dbReference type="Google" id="ProtNLM"/>
    </source>
</evidence>
<dbReference type="Proteomes" id="UP000012174">
    <property type="component" value="Unassembled WGS sequence"/>
</dbReference>
<dbReference type="PANTHER" id="PTHR38116">
    <property type="entry name" value="CHROMOSOME 7, WHOLE GENOME SHOTGUN SEQUENCE"/>
    <property type="match status" value="1"/>
</dbReference>
<protein>
    <recommendedName>
        <fullName evidence="4">BZIP domain-containing protein</fullName>
    </recommendedName>
</protein>
<dbReference type="PANTHER" id="PTHR38116:SF1">
    <property type="entry name" value="BZIP DOMAIN-CONTAINING PROTEIN"/>
    <property type="match status" value="1"/>
</dbReference>
<dbReference type="KEGG" id="ela:UCREL1_6483"/>
<evidence type="ECO:0000313" key="2">
    <source>
        <dbReference type="EMBL" id="EMR66534.1"/>
    </source>
</evidence>
<name>M7SJL5_EUTLA</name>
<evidence type="ECO:0000256" key="1">
    <source>
        <dbReference type="SAM" id="MobiDB-lite"/>
    </source>
</evidence>
<dbReference type="OrthoDB" id="2245989at2759"/>
<dbReference type="InterPro" id="IPR021833">
    <property type="entry name" value="DUF3425"/>
</dbReference>
<evidence type="ECO:0000313" key="3">
    <source>
        <dbReference type="Proteomes" id="UP000012174"/>
    </source>
</evidence>
<feature type="compositionally biased region" description="Basic residues" evidence="1">
    <location>
        <begin position="17"/>
        <end position="35"/>
    </location>
</feature>
<reference evidence="3" key="1">
    <citation type="journal article" date="2013" name="Genome Announc.">
        <title>Draft genome sequence of the grapevine dieback fungus Eutypa lata UCR-EL1.</title>
        <authorList>
            <person name="Blanco-Ulate B."/>
            <person name="Rolshausen P.E."/>
            <person name="Cantu D."/>
        </authorList>
    </citation>
    <scope>NUCLEOTIDE SEQUENCE [LARGE SCALE GENOMIC DNA]</scope>
    <source>
        <strain evidence="3">UCR-EL1</strain>
    </source>
</reference>
<feature type="region of interest" description="Disordered" evidence="1">
    <location>
        <begin position="1"/>
        <end position="48"/>
    </location>
</feature>
<sequence length="302" mass="34151">MRDSSDDWTGVTSTAERKRRQNRLHQRAYRKRHRPQQGGGGEGAPVRPQVNHQGVELWNIQNIQHLRQPVGGTNDTASTHTTPQTKEGFVDSEGGYLLGPCPRRRAEIRAFIRRVYEDYSLHAPRPGCLTRLIQVNVLNALSRNAIALGFAPEGLCTDDYVSPFHVALPSPLPPTQTPLLPPSCPENLHPTVVQRTVRHHPWIDLFPIPRMRDNMLRGIAAGLFEEDELCLDLVAVDGKLEAERPVLIVWGEAWDPRNWEASVPFLRKWGGLVRGCPEILEATNYWREKRGERRILFGGALL</sequence>